<feature type="transmembrane region" description="Helical" evidence="5">
    <location>
        <begin position="173"/>
        <end position="194"/>
    </location>
</feature>
<dbReference type="RefSeq" id="WP_072842019.1">
    <property type="nucleotide sequence ID" value="NZ_FQVF01000027.1"/>
</dbReference>
<dbReference type="PANTHER" id="PTHR32322">
    <property type="entry name" value="INNER MEMBRANE TRANSPORTER"/>
    <property type="match status" value="1"/>
</dbReference>
<protein>
    <submittedName>
        <fullName evidence="7">O-acetylserine/cysteine efflux transporter</fullName>
    </submittedName>
</protein>
<evidence type="ECO:0000256" key="5">
    <source>
        <dbReference type="SAM" id="Phobius"/>
    </source>
</evidence>
<dbReference type="STRING" id="1122206.SAMN02745753_04342"/>
<keyword evidence="8" id="KW-1185">Reference proteome</keyword>
<dbReference type="Proteomes" id="UP000184517">
    <property type="component" value="Unassembled WGS sequence"/>
</dbReference>
<feature type="transmembrane region" description="Helical" evidence="5">
    <location>
        <begin position="86"/>
        <end position="108"/>
    </location>
</feature>
<dbReference type="EMBL" id="FQVF01000027">
    <property type="protein sequence ID" value="SHG69057.1"/>
    <property type="molecule type" value="Genomic_DNA"/>
</dbReference>
<evidence type="ECO:0000313" key="8">
    <source>
        <dbReference type="Proteomes" id="UP000184517"/>
    </source>
</evidence>
<feature type="domain" description="EamA" evidence="6">
    <location>
        <begin position="6"/>
        <end position="131"/>
    </location>
</feature>
<sequence length="298" mass="32604">MIRKDMFLALIIIVAWGFNFIVMRWGLDELTPMMLGGLRFLVIGMIGCFFFSRPNTPLLWCIGYALSLNFGQFAFLFSAMSFGMPAGLASLVLQSQAIFTLVFAILLLKETVRPYQVLAIGIAIGGLAVIGLDNEDTTMTALGFGLTLAAGSSWALGNIFTKVISRKGYDANLNLIVWSSWVPPVPFFLCAYFIDGGDVMWSNIVNLNFKSLASLAYLSIFATFIGYGLWSHLLSRYPAATVAPLTLGVPVVGLTSAEIFLSETVSTMQWMGILIVLLGLMLNTFGGRWLKKVSQRVA</sequence>
<feature type="transmembrane region" description="Helical" evidence="5">
    <location>
        <begin position="58"/>
        <end position="80"/>
    </location>
</feature>
<feature type="domain" description="EamA" evidence="6">
    <location>
        <begin position="143"/>
        <end position="284"/>
    </location>
</feature>
<dbReference type="InterPro" id="IPR037185">
    <property type="entry name" value="EmrE-like"/>
</dbReference>
<dbReference type="PANTHER" id="PTHR32322:SF9">
    <property type="entry name" value="AMINO-ACID METABOLITE EFFLUX PUMP-RELATED"/>
    <property type="match status" value="1"/>
</dbReference>
<feature type="transmembrane region" description="Helical" evidence="5">
    <location>
        <begin position="138"/>
        <end position="161"/>
    </location>
</feature>
<dbReference type="Gene3D" id="1.10.3730.20">
    <property type="match status" value="1"/>
</dbReference>
<accession>A0A1M5LVH6</accession>
<feature type="transmembrane region" description="Helical" evidence="5">
    <location>
        <begin position="214"/>
        <end position="230"/>
    </location>
</feature>
<evidence type="ECO:0000256" key="1">
    <source>
        <dbReference type="ARBA" id="ARBA00004141"/>
    </source>
</evidence>
<proteinExistence type="predicted"/>
<dbReference type="Pfam" id="PF00892">
    <property type="entry name" value="EamA"/>
    <property type="match status" value="2"/>
</dbReference>
<organism evidence="7 8">
    <name type="scientific">Marinomonas polaris DSM 16579</name>
    <dbReference type="NCBI Taxonomy" id="1122206"/>
    <lineage>
        <taxon>Bacteria</taxon>
        <taxon>Pseudomonadati</taxon>
        <taxon>Pseudomonadota</taxon>
        <taxon>Gammaproteobacteria</taxon>
        <taxon>Oceanospirillales</taxon>
        <taxon>Oceanospirillaceae</taxon>
        <taxon>Marinomonas</taxon>
    </lineage>
</organism>
<evidence type="ECO:0000313" key="7">
    <source>
        <dbReference type="EMBL" id="SHG69057.1"/>
    </source>
</evidence>
<feature type="transmembrane region" description="Helical" evidence="5">
    <location>
        <begin position="242"/>
        <end position="261"/>
    </location>
</feature>
<keyword evidence="4 5" id="KW-0472">Membrane</keyword>
<evidence type="ECO:0000256" key="4">
    <source>
        <dbReference type="ARBA" id="ARBA00023136"/>
    </source>
</evidence>
<evidence type="ECO:0000259" key="6">
    <source>
        <dbReference type="Pfam" id="PF00892"/>
    </source>
</evidence>
<evidence type="ECO:0000256" key="2">
    <source>
        <dbReference type="ARBA" id="ARBA00022692"/>
    </source>
</evidence>
<dbReference type="AlphaFoldDB" id="A0A1M5LVH6"/>
<name>A0A1M5LVH6_9GAMM</name>
<keyword evidence="2 5" id="KW-0812">Transmembrane</keyword>
<evidence type="ECO:0000256" key="3">
    <source>
        <dbReference type="ARBA" id="ARBA00022989"/>
    </source>
</evidence>
<dbReference type="GO" id="GO:0016020">
    <property type="term" value="C:membrane"/>
    <property type="evidence" value="ECO:0007669"/>
    <property type="project" value="UniProtKB-SubCell"/>
</dbReference>
<dbReference type="OrthoDB" id="7158585at2"/>
<gene>
    <name evidence="7" type="ORF">SAMN02745753_04342</name>
</gene>
<feature type="transmembrane region" description="Helical" evidence="5">
    <location>
        <begin position="115"/>
        <end position="132"/>
    </location>
</feature>
<dbReference type="SUPFAM" id="SSF103481">
    <property type="entry name" value="Multidrug resistance efflux transporter EmrE"/>
    <property type="match status" value="2"/>
</dbReference>
<feature type="transmembrane region" description="Helical" evidence="5">
    <location>
        <begin position="7"/>
        <end position="27"/>
    </location>
</feature>
<dbReference type="InterPro" id="IPR000620">
    <property type="entry name" value="EamA_dom"/>
</dbReference>
<reference evidence="8" key="1">
    <citation type="submission" date="2016-11" db="EMBL/GenBank/DDBJ databases">
        <authorList>
            <person name="Varghese N."/>
            <person name="Submissions S."/>
        </authorList>
    </citation>
    <scope>NUCLEOTIDE SEQUENCE [LARGE SCALE GENOMIC DNA]</scope>
    <source>
        <strain evidence="8">DSM 16579</strain>
    </source>
</reference>
<feature type="transmembrane region" description="Helical" evidence="5">
    <location>
        <begin position="33"/>
        <end position="51"/>
    </location>
</feature>
<dbReference type="InterPro" id="IPR050638">
    <property type="entry name" value="AA-Vitamin_Transporters"/>
</dbReference>
<comment type="subcellular location">
    <subcellularLocation>
        <location evidence="1">Membrane</location>
        <topology evidence="1">Multi-pass membrane protein</topology>
    </subcellularLocation>
</comment>
<feature type="transmembrane region" description="Helical" evidence="5">
    <location>
        <begin position="267"/>
        <end position="286"/>
    </location>
</feature>
<keyword evidence="3 5" id="KW-1133">Transmembrane helix</keyword>